<evidence type="ECO:0000313" key="2">
    <source>
        <dbReference type="Proteomes" id="UP001233999"/>
    </source>
</evidence>
<evidence type="ECO:0000313" key="1">
    <source>
        <dbReference type="EMBL" id="KAJ9593450.1"/>
    </source>
</evidence>
<comment type="caution">
    <text evidence="1">The sequence shown here is derived from an EMBL/GenBank/DDBJ whole genome shotgun (WGS) entry which is preliminary data.</text>
</comment>
<proteinExistence type="predicted"/>
<accession>A0AAD8A6H2</accession>
<protein>
    <submittedName>
        <fullName evidence="1">Uncharacterized protein</fullName>
    </submittedName>
</protein>
<reference evidence="1" key="2">
    <citation type="submission" date="2023-05" db="EMBL/GenBank/DDBJ databases">
        <authorList>
            <person name="Fouks B."/>
        </authorList>
    </citation>
    <scope>NUCLEOTIDE SEQUENCE</scope>
    <source>
        <strain evidence="1">Stay&amp;Tobe</strain>
        <tissue evidence="1">Testes</tissue>
    </source>
</reference>
<reference evidence="1" key="1">
    <citation type="journal article" date="2023" name="IScience">
        <title>Live-bearing cockroach genome reveals convergent evolutionary mechanisms linked to viviparity in insects and beyond.</title>
        <authorList>
            <person name="Fouks B."/>
            <person name="Harrison M.C."/>
            <person name="Mikhailova A.A."/>
            <person name="Marchal E."/>
            <person name="English S."/>
            <person name="Carruthers M."/>
            <person name="Jennings E.C."/>
            <person name="Chiamaka E.L."/>
            <person name="Frigard R.A."/>
            <person name="Pippel M."/>
            <person name="Attardo G.M."/>
            <person name="Benoit J.B."/>
            <person name="Bornberg-Bauer E."/>
            <person name="Tobe S.S."/>
        </authorList>
    </citation>
    <scope>NUCLEOTIDE SEQUENCE</scope>
    <source>
        <strain evidence="1">Stay&amp;Tobe</strain>
    </source>
</reference>
<dbReference type="EMBL" id="JASPKZ010003439">
    <property type="protein sequence ID" value="KAJ9593450.1"/>
    <property type="molecule type" value="Genomic_DNA"/>
</dbReference>
<organism evidence="1 2">
    <name type="scientific">Diploptera punctata</name>
    <name type="common">Pacific beetle cockroach</name>
    <dbReference type="NCBI Taxonomy" id="6984"/>
    <lineage>
        <taxon>Eukaryota</taxon>
        <taxon>Metazoa</taxon>
        <taxon>Ecdysozoa</taxon>
        <taxon>Arthropoda</taxon>
        <taxon>Hexapoda</taxon>
        <taxon>Insecta</taxon>
        <taxon>Pterygota</taxon>
        <taxon>Neoptera</taxon>
        <taxon>Polyneoptera</taxon>
        <taxon>Dictyoptera</taxon>
        <taxon>Blattodea</taxon>
        <taxon>Blaberoidea</taxon>
        <taxon>Blaberidae</taxon>
        <taxon>Diplopterinae</taxon>
        <taxon>Diploptera</taxon>
    </lineage>
</organism>
<sequence length="76" mass="8650">SMQKLHSHDEESAHMASCIFPYKREDLKPSQDGWLPPEIRTLTFLITSEVRVVAGSLIGRGSFLIRFRVKVTYANS</sequence>
<gene>
    <name evidence="1" type="ORF">L9F63_015002</name>
</gene>
<feature type="non-terminal residue" evidence="1">
    <location>
        <position position="76"/>
    </location>
</feature>
<keyword evidence="2" id="KW-1185">Reference proteome</keyword>
<dbReference type="Proteomes" id="UP001233999">
    <property type="component" value="Unassembled WGS sequence"/>
</dbReference>
<feature type="non-terminal residue" evidence="1">
    <location>
        <position position="1"/>
    </location>
</feature>
<dbReference type="AlphaFoldDB" id="A0AAD8A6H2"/>
<name>A0AAD8A6H2_DIPPU</name>